<evidence type="ECO:0000256" key="1">
    <source>
        <dbReference type="ARBA" id="ARBA00000843"/>
    </source>
</evidence>
<evidence type="ECO:0000256" key="4">
    <source>
        <dbReference type="ARBA" id="ARBA00012045"/>
    </source>
</evidence>
<dbReference type="Pfam" id="PF00633">
    <property type="entry name" value="HHH"/>
    <property type="match status" value="1"/>
</dbReference>
<evidence type="ECO:0000256" key="10">
    <source>
        <dbReference type="ARBA" id="ARBA00023004"/>
    </source>
</evidence>
<keyword evidence="8 14" id="KW-0227">DNA damage</keyword>
<evidence type="ECO:0000256" key="2">
    <source>
        <dbReference type="ARBA" id="ARBA00002933"/>
    </source>
</evidence>
<evidence type="ECO:0000256" key="3">
    <source>
        <dbReference type="ARBA" id="ARBA00008343"/>
    </source>
</evidence>
<keyword evidence="6" id="KW-0004">4Fe-4S</keyword>
<evidence type="ECO:0000259" key="15">
    <source>
        <dbReference type="SMART" id="SM00478"/>
    </source>
</evidence>
<dbReference type="InterPro" id="IPR005760">
    <property type="entry name" value="A/G_AdeGlyc_MutY"/>
</dbReference>
<evidence type="ECO:0000256" key="5">
    <source>
        <dbReference type="ARBA" id="ARBA00022023"/>
    </source>
</evidence>
<dbReference type="InterPro" id="IPR029119">
    <property type="entry name" value="MutY_C"/>
</dbReference>
<dbReference type="PROSITE" id="PS01155">
    <property type="entry name" value="ENDONUCLEASE_III_2"/>
    <property type="match status" value="1"/>
</dbReference>
<dbReference type="InterPro" id="IPR015797">
    <property type="entry name" value="NUDIX_hydrolase-like_dom_sf"/>
</dbReference>
<proteinExistence type="inferred from homology"/>
<dbReference type="InterPro" id="IPR023170">
    <property type="entry name" value="HhH_base_excis_C"/>
</dbReference>
<name>A0ABV7UCP2_9HYPH</name>
<sequence length="377" mass="39916">MAAGQTSQEPDRGAAVPEAGPDPAALLGWYDAHRRTLPWRAPPGAPADPYRVWLSEIMLQQTTVTAVQPFYARFLARFPDVNSLASAPAEAVMQAWAGLGYYSRARNLHACARTVVAEHGGAFPASLDGLLALPGVGPYTAAAVGAIAFDLPAAAVDGNVERVISRIYRVEEPLPGAKPRIRALTQALVPALRPGDFAQAMMDLGAMICTPRRPACGVCPWMGSCAARAAGDAETFPRKAPKKAVPSRFGAAFVGVRADGAVLLRTRPPEGLLGGMDEPPGGAWREGDAMPALADLLQEAPFAAPWRPAPGGVRHVFTHFRLELVVFVAIVATDYAAPAGMRWVRRADLARSALPNVMRKVVAHGLEFAGRARSGVE</sequence>
<dbReference type="InterPro" id="IPR003265">
    <property type="entry name" value="HhH-GPD_domain"/>
</dbReference>
<dbReference type="PROSITE" id="PS00764">
    <property type="entry name" value="ENDONUCLEASE_III_1"/>
    <property type="match status" value="1"/>
</dbReference>
<comment type="caution">
    <text evidence="16">The sequence shown here is derived from an EMBL/GenBank/DDBJ whole genome shotgun (WGS) entry which is preliminary data.</text>
</comment>
<organism evidence="16 17">
    <name type="scientific">Camelimonas fluminis</name>
    <dbReference type="NCBI Taxonomy" id="1576911"/>
    <lineage>
        <taxon>Bacteria</taxon>
        <taxon>Pseudomonadati</taxon>
        <taxon>Pseudomonadota</taxon>
        <taxon>Alphaproteobacteria</taxon>
        <taxon>Hyphomicrobiales</taxon>
        <taxon>Chelatococcaceae</taxon>
        <taxon>Camelimonas</taxon>
    </lineage>
</organism>
<keyword evidence="7" id="KW-0479">Metal-binding</keyword>
<dbReference type="Gene3D" id="1.10.340.30">
    <property type="entry name" value="Hypothetical protein, domain 2"/>
    <property type="match status" value="1"/>
</dbReference>
<dbReference type="RefSeq" id="WP_191317902.1">
    <property type="nucleotide sequence ID" value="NZ_BNCG01000001.1"/>
</dbReference>
<gene>
    <name evidence="16" type="primary">mutY</name>
    <name evidence="16" type="ORF">ACFONL_03060</name>
</gene>
<dbReference type="Pfam" id="PF10576">
    <property type="entry name" value="EndIII_4Fe-2S"/>
    <property type="match status" value="1"/>
</dbReference>
<protein>
    <recommendedName>
        <fullName evidence="5 14">Adenine DNA glycosylase</fullName>
        <ecNumber evidence="4 14">3.2.2.31</ecNumber>
    </recommendedName>
</protein>
<evidence type="ECO:0000256" key="7">
    <source>
        <dbReference type="ARBA" id="ARBA00022723"/>
    </source>
</evidence>
<dbReference type="Pfam" id="PF00730">
    <property type="entry name" value="HhH-GPD"/>
    <property type="match status" value="1"/>
</dbReference>
<comment type="cofactor">
    <cofactor evidence="14">
        <name>[4Fe-4S] cluster</name>
        <dbReference type="ChEBI" id="CHEBI:49883"/>
    </cofactor>
    <text evidence="14">Binds 1 [4Fe-4S] cluster.</text>
</comment>
<evidence type="ECO:0000313" key="17">
    <source>
        <dbReference type="Proteomes" id="UP001595704"/>
    </source>
</evidence>
<dbReference type="Gene3D" id="3.90.79.10">
    <property type="entry name" value="Nucleoside Triphosphate Pyrophosphohydrolase"/>
    <property type="match status" value="1"/>
</dbReference>
<comment type="catalytic activity">
    <reaction evidence="1 14">
        <text>Hydrolyzes free adenine bases from 7,8-dihydro-8-oxoguanine:adenine mismatched double-stranded DNA, leaving an apurinic site.</text>
        <dbReference type="EC" id="3.2.2.31"/>
    </reaction>
</comment>
<keyword evidence="10 14" id="KW-0408">Iron</keyword>
<keyword evidence="12" id="KW-0234">DNA repair</keyword>
<evidence type="ECO:0000256" key="11">
    <source>
        <dbReference type="ARBA" id="ARBA00023014"/>
    </source>
</evidence>
<keyword evidence="9 16" id="KW-0378">Hydrolase</keyword>
<dbReference type="PANTHER" id="PTHR42944">
    <property type="entry name" value="ADENINE DNA GLYCOSYLASE"/>
    <property type="match status" value="1"/>
</dbReference>
<dbReference type="SMART" id="SM00478">
    <property type="entry name" value="ENDO3c"/>
    <property type="match status" value="1"/>
</dbReference>
<dbReference type="InterPro" id="IPR003651">
    <property type="entry name" value="Endonuclease3_FeS-loop_motif"/>
</dbReference>
<dbReference type="SUPFAM" id="SSF55811">
    <property type="entry name" value="Nudix"/>
    <property type="match status" value="1"/>
</dbReference>
<dbReference type="EMBL" id="JBHRYC010000023">
    <property type="protein sequence ID" value="MFC3636364.1"/>
    <property type="molecule type" value="Genomic_DNA"/>
</dbReference>
<comment type="similarity">
    <text evidence="3 14">Belongs to the Nth/MutY family.</text>
</comment>
<dbReference type="NCBIfam" id="TIGR01084">
    <property type="entry name" value="mutY"/>
    <property type="match status" value="1"/>
</dbReference>
<evidence type="ECO:0000256" key="12">
    <source>
        <dbReference type="ARBA" id="ARBA00023204"/>
    </source>
</evidence>
<reference evidence="17" key="1">
    <citation type="journal article" date="2019" name="Int. J. Syst. Evol. Microbiol.">
        <title>The Global Catalogue of Microorganisms (GCM) 10K type strain sequencing project: providing services to taxonomists for standard genome sequencing and annotation.</title>
        <authorList>
            <consortium name="The Broad Institute Genomics Platform"/>
            <consortium name="The Broad Institute Genome Sequencing Center for Infectious Disease"/>
            <person name="Wu L."/>
            <person name="Ma J."/>
        </authorList>
    </citation>
    <scope>NUCLEOTIDE SEQUENCE [LARGE SCALE GENOMIC DNA]</scope>
    <source>
        <strain evidence="17">KCTC 42282</strain>
    </source>
</reference>
<evidence type="ECO:0000256" key="9">
    <source>
        <dbReference type="ARBA" id="ARBA00022801"/>
    </source>
</evidence>
<dbReference type="InterPro" id="IPR044298">
    <property type="entry name" value="MIG/MutY"/>
</dbReference>
<dbReference type="InterPro" id="IPR011257">
    <property type="entry name" value="DNA_glycosylase"/>
</dbReference>
<dbReference type="SUPFAM" id="SSF48150">
    <property type="entry name" value="DNA-glycosylase"/>
    <property type="match status" value="1"/>
</dbReference>
<keyword evidence="11" id="KW-0411">Iron-sulfur</keyword>
<evidence type="ECO:0000256" key="14">
    <source>
        <dbReference type="RuleBase" id="RU365096"/>
    </source>
</evidence>
<dbReference type="Gene3D" id="1.10.1670.10">
    <property type="entry name" value="Helix-hairpin-Helix base-excision DNA repair enzymes (C-terminal)"/>
    <property type="match status" value="1"/>
</dbReference>
<dbReference type="PANTHER" id="PTHR42944:SF1">
    <property type="entry name" value="ADENINE DNA GLYCOSYLASE"/>
    <property type="match status" value="1"/>
</dbReference>
<dbReference type="CDD" id="cd03431">
    <property type="entry name" value="NUDIX_DNA_Glycosylase_C-MutY"/>
    <property type="match status" value="1"/>
</dbReference>
<dbReference type="CDD" id="cd00056">
    <property type="entry name" value="ENDO3c"/>
    <property type="match status" value="1"/>
</dbReference>
<evidence type="ECO:0000256" key="8">
    <source>
        <dbReference type="ARBA" id="ARBA00022763"/>
    </source>
</evidence>
<feature type="domain" description="HhH-GPD" evidence="15">
    <location>
        <begin position="58"/>
        <end position="207"/>
    </location>
</feature>
<evidence type="ECO:0000313" key="16">
    <source>
        <dbReference type="EMBL" id="MFC3636364.1"/>
    </source>
</evidence>
<keyword evidence="17" id="KW-1185">Reference proteome</keyword>
<dbReference type="InterPro" id="IPR004036">
    <property type="entry name" value="Endonuclease-III-like_CS2"/>
</dbReference>
<dbReference type="Pfam" id="PF14815">
    <property type="entry name" value="NUDIX_4"/>
    <property type="match status" value="1"/>
</dbReference>
<dbReference type="GO" id="GO:0000701">
    <property type="term" value="F:purine-specific mismatch base pair DNA N-glycosylase activity"/>
    <property type="evidence" value="ECO:0007669"/>
    <property type="project" value="UniProtKB-EC"/>
</dbReference>
<dbReference type="InterPro" id="IPR004035">
    <property type="entry name" value="Endouclease-III_FeS-bd_BS"/>
</dbReference>
<dbReference type="EC" id="3.2.2.31" evidence="4 14"/>
<keyword evidence="13 14" id="KW-0326">Glycosidase</keyword>
<dbReference type="SMART" id="SM00525">
    <property type="entry name" value="FES"/>
    <property type="match status" value="1"/>
</dbReference>
<comment type="function">
    <text evidence="2">Adenine glycosylase active on G-A mispairs. MutY also corrects error-prone DNA synthesis past GO lesions which are due to the oxidatively damaged form of guanine: 7,8-dihydro-8-oxoguanine (8-oxo-dGTP).</text>
</comment>
<evidence type="ECO:0000256" key="6">
    <source>
        <dbReference type="ARBA" id="ARBA00022485"/>
    </source>
</evidence>
<evidence type="ECO:0000256" key="13">
    <source>
        <dbReference type="ARBA" id="ARBA00023295"/>
    </source>
</evidence>
<accession>A0ABV7UCP2</accession>
<dbReference type="Proteomes" id="UP001595704">
    <property type="component" value="Unassembled WGS sequence"/>
</dbReference>
<dbReference type="InterPro" id="IPR000445">
    <property type="entry name" value="HhH_motif"/>
</dbReference>